<keyword evidence="2" id="KW-1185">Reference proteome</keyword>
<keyword evidence="1" id="KW-0378">Hydrolase</keyword>
<accession>A0A347UEA5</accession>
<dbReference type="AlphaFoldDB" id="A0A347UEA5"/>
<proteinExistence type="predicted"/>
<gene>
    <name evidence="1" type="ORF">BAR1_04090</name>
</gene>
<dbReference type="EMBL" id="CP032125">
    <property type="protein sequence ID" value="AXX97183.1"/>
    <property type="molecule type" value="Genomic_DNA"/>
</dbReference>
<dbReference type="Pfam" id="PF05013">
    <property type="entry name" value="FGase"/>
    <property type="match status" value="1"/>
</dbReference>
<dbReference type="RefSeq" id="WP_118941841.1">
    <property type="nucleotide sequence ID" value="NZ_CP032125.1"/>
</dbReference>
<dbReference type="Gene3D" id="3.40.630.40">
    <property type="entry name" value="Zn-dependent exopeptidases"/>
    <property type="match status" value="1"/>
</dbReference>
<dbReference type="KEGG" id="pamo:BAR1_04090"/>
<evidence type="ECO:0000313" key="2">
    <source>
        <dbReference type="Proteomes" id="UP000261704"/>
    </source>
</evidence>
<organism evidence="1 2">
    <name type="scientific">Profundibacter amoris</name>
    <dbReference type="NCBI Taxonomy" id="2171755"/>
    <lineage>
        <taxon>Bacteria</taxon>
        <taxon>Pseudomonadati</taxon>
        <taxon>Pseudomonadota</taxon>
        <taxon>Alphaproteobacteria</taxon>
        <taxon>Rhodobacterales</taxon>
        <taxon>Paracoccaceae</taxon>
        <taxon>Profundibacter</taxon>
    </lineage>
</organism>
<dbReference type="PIRSF" id="PIRSF029730">
    <property type="entry name" value="UCP029730"/>
    <property type="match status" value="1"/>
</dbReference>
<reference evidence="1 2" key="1">
    <citation type="submission" date="2018-09" db="EMBL/GenBank/DDBJ databases">
        <title>Profundibacter amoris BAR1 gen. nov., sp. nov., a new member of the Roseobacter clade isolated at Lokis Castle Vent Field on the Arctic Mid-Oceanic Ridge.</title>
        <authorList>
            <person name="Le Moine Bauer S."/>
            <person name="Sjoeberg A.G."/>
            <person name="L'Haridon S."/>
            <person name="Stokke R."/>
            <person name="Roalkvam I."/>
            <person name="Steen I.H."/>
            <person name="Dahle H."/>
        </authorList>
    </citation>
    <scope>NUCLEOTIDE SEQUENCE [LARGE SCALE GENOMIC DNA]</scope>
    <source>
        <strain evidence="1 2">BAR1</strain>
    </source>
</reference>
<dbReference type="GO" id="GO:0016787">
    <property type="term" value="F:hydrolase activity"/>
    <property type="evidence" value="ECO:0007669"/>
    <property type="project" value="UniProtKB-KW"/>
</dbReference>
<evidence type="ECO:0000313" key="1">
    <source>
        <dbReference type="EMBL" id="AXX97183.1"/>
    </source>
</evidence>
<dbReference type="Proteomes" id="UP000261704">
    <property type="component" value="Chromosome"/>
</dbReference>
<dbReference type="OrthoDB" id="9815326at2"/>
<dbReference type="InterPro" id="IPR011227">
    <property type="entry name" value="UCP029730"/>
</dbReference>
<sequence>MGRLIDESDLEGTAAAQLHNADGNGQVLLVCEHAANRIPAVLDNLGLDEATRLSHIAWDPGALAVAQEISRVLDARLVASTVSRLVYDCNRPPEAPGAMPGRSEVFDIPGNRNLSDTEKAARVATVYEPFRTLLADTIASFPAPPVLVTIHSFTPVYQGKQRDVEIGILHDSDTRLADAMLDLAPKQTEMNTQRNDPYGPGDGVTHTLKLHALPNGLMNVMIEVRNDLIATADQQKSVGKMLAELIADALTLIANKKEAQCHA</sequence>
<protein>
    <submittedName>
        <fullName evidence="1">N-formylglutamate amidohydrolase</fullName>
    </submittedName>
</protein>
<dbReference type="SUPFAM" id="SSF53187">
    <property type="entry name" value="Zn-dependent exopeptidases"/>
    <property type="match status" value="1"/>
</dbReference>
<name>A0A347UEA5_9RHOB</name>
<dbReference type="InterPro" id="IPR007709">
    <property type="entry name" value="N-FG_amidohydro"/>
</dbReference>